<dbReference type="GO" id="GO:0008270">
    <property type="term" value="F:zinc ion binding"/>
    <property type="evidence" value="ECO:0007669"/>
    <property type="project" value="InterPro"/>
</dbReference>
<dbReference type="GO" id="GO:0003746">
    <property type="term" value="F:translation elongation factor activity"/>
    <property type="evidence" value="ECO:0007669"/>
    <property type="project" value="UniProtKB-KW"/>
</dbReference>
<protein>
    <submittedName>
        <fullName evidence="6">Transcription elongation factor SPT4</fullName>
    </submittedName>
</protein>
<dbReference type="Proteomes" id="UP001500889">
    <property type="component" value="Chromosome E"/>
</dbReference>
<keyword evidence="6" id="KW-0251">Elongation factor</keyword>
<evidence type="ECO:0000256" key="3">
    <source>
        <dbReference type="ARBA" id="ARBA00023163"/>
    </source>
</evidence>
<evidence type="ECO:0000259" key="5">
    <source>
        <dbReference type="SMART" id="SM01389"/>
    </source>
</evidence>
<feature type="domain" description="Spt4/RpoE2 zinc finger" evidence="5">
    <location>
        <begin position="13"/>
        <end position="72"/>
    </location>
</feature>
<dbReference type="CDD" id="cd07973">
    <property type="entry name" value="Spt4"/>
    <property type="match status" value="1"/>
</dbReference>
<dbReference type="SUPFAM" id="SSF63393">
    <property type="entry name" value="RNA polymerase subunits"/>
    <property type="match status" value="1"/>
</dbReference>
<evidence type="ECO:0000313" key="7">
    <source>
        <dbReference type="Proteomes" id="UP001500889"/>
    </source>
</evidence>
<dbReference type="PIRSF" id="PIRSF025023">
    <property type="entry name" value="Spt4"/>
    <property type="match status" value="1"/>
</dbReference>
<evidence type="ECO:0000256" key="4">
    <source>
        <dbReference type="ARBA" id="ARBA00023242"/>
    </source>
</evidence>
<dbReference type="GO" id="GO:0140673">
    <property type="term" value="P:transcription elongation-coupled chromatin remodeling"/>
    <property type="evidence" value="ECO:0007669"/>
    <property type="project" value="InterPro"/>
</dbReference>
<dbReference type="InterPro" id="IPR029040">
    <property type="entry name" value="RPABC4/Spt4"/>
</dbReference>
<dbReference type="PANTHER" id="PTHR12882:SF1">
    <property type="entry name" value="TRANSCRIPTION ELONGATION FACTOR SPT4"/>
    <property type="match status" value="1"/>
</dbReference>
<organism evidence="6 7">
    <name type="scientific">Drosophila madeirensis</name>
    <name type="common">Fruit fly</name>
    <dbReference type="NCBI Taxonomy" id="30013"/>
    <lineage>
        <taxon>Eukaryota</taxon>
        <taxon>Metazoa</taxon>
        <taxon>Ecdysozoa</taxon>
        <taxon>Arthropoda</taxon>
        <taxon>Hexapoda</taxon>
        <taxon>Insecta</taxon>
        <taxon>Pterygota</taxon>
        <taxon>Neoptera</taxon>
        <taxon>Endopterygota</taxon>
        <taxon>Diptera</taxon>
        <taxon>Brachycera</taxon>
        <taxon>Muscomorpha</taxon>
        <taxon>Ephydroidea</taxon>
        <taxon>Drosophilidae</taxon>
        <taxon>Drosophila</taxon>
        <taxon>Sophophora</taxon>
    </lineage>
</organism>
<dbReference type="EMBL" id="AP029267">
    <property type="protein sequence ID" value="BFG04161.1"/>
    <property type="molecule type" value="Genomic_DNA"/>
</dbReference>
<dbReference type="InterPro" id="IPR022800">
    <property type="entry name" value="Spt4/RpoE2_Znf"/>
</dbReference>
<accession>A0AAU9G8U5</accession>
<reference evidence="6 7" key="1">
    <citation type="submission" date="2024-02" db="EMBL/GenBank/DDBJ databases">
        <title>A chromosome-level genome assembly of Drosophila madeirensis, a fruit fly species endemic to Madeira island.</title>
        <authorList>
            <person name="Tomihara K."/>
            <person name="Llopart A."/>
            <person name="Yamamoto D."/>
        </authorList>
    </citation>
    <scope>NUCLEOTIDE SEQUENCE [LARGE SCALE GENOMIC DNA]</scope>
    <source>
        <strain evidence="6 7">RF1</strain>
    </source>
</reference>
<dbReference type="Pfam" id="PF06093">
    <property type="entry name" value="Spt4"/>
    <property type="match status" value="2"/>
</dbReference>
<gene>
    <name evidence="6" type="ORF">DMAD_03199</name>
</gene>
<evidence type="ECO:0000313" key="6">
    <source>
        <dbReference type="EMBL" id="BFG04161.1"/>
    </source>
</evidence>
<keyword evidence="7" id="KW-1185">Reference proteome</keyword>
<dbReference type="InterPro" id="IPR038510">
    <property type="entry name" value="Spt4_sf"/>
</dbReference>
<proteinExistence type="inferred from homology"/>
<dbReference type="PANTHER" id="PTHR12882">
    <property type="entry name" value="SUPPRESSOR OF TY 4"/>
    <property type="match status" value="1"/>
</dbReference>
<sequence length="98" mass="11270">MSFDAIPKDLRGLRACLVCSLVKSFDQFETDGCENCEEFLRMKALTTPTDSWVAKWQRLARFTRGIYAISVSGTLPQSTLRDMKNRGIVYKSRDRSQR</sequence>
<dbReference type="InterPro" id="IPR009287">
    <property type="entry name" value="Spt4"/>
</dbReference>
<dbReference type="GO" id="GO:0000993">
    <property type="term" value="F:RNA polymerase II complex binding"/>
    <property type="evidence" value="ECO:0007669"/>
    <property type="project" value="TreeGrafter"/>
</dbReference>
<dbReference type="AlphaFoldDB" id="A0AAU9G8U5"/>
<evidence type="ECO:0000256" key="1">
    <source>
        <dbReference type="ARBA" id="ARBA00004123"/>
    </source>
</evidence>
<dbReference type="SMART" id="SM01389">
    <property type="entry name" value="Spt4"/>
    <property type="match status" value="1"/>
</dbReference>
<dbReference type="Gene3D" id="3.30.40.210">
    <property type="match status" value="2"/>
</dbReference>
<dbReference type="GO" id="GO:0006355">
    <property type="term" value="P:regulation of DNA-templated transcription"/>
    <property type="evidence" value="ECO:0007669"/>
    <property type="project" value="InterPro"/>
</dbReference>
<name>A0AAU9G8U5_DROMD</name>
<comment type="similarity">
    <text evidence="2">Belongs to the SPT4 family.</text>
</comment>
<dbReference type="GO" id="GO:0032044">
    <property type="term" value="C:DSIF complex"/>
    <property type="evidence" value="ECO:0007669"/>
    <property type="project" value="TreeGrafter"/>
</dbReference>
<keyword evidence="4" id="KW-0539">Nucleus</keyword>
<keyword evidence="3" id="KW-0804">Transcription</keyword>
<comment type="subcellular location">
    <subcellularLocation>
        <location evidence="1">Nucleus</location>
    </subcellularLocation>
</comment>
<keyword evidence="6" id="KW-0648">Protein biosynthesis</keyword>
<evidence type="ECO:0000256" key="2">
    <source>
        <dbReference type="ARBA" id="ARBA00010464"/>
    </source>
</evidence>